<protein>
    <recommendedName>
        <fullName evidence="3">Bacterial EndoU nuclease domain-containing protein</fullName>
    </recommendedName>
</protein>
<organism evidence="1 2">
    <name type="scientific">Pedobacter ginsenosidimutans</name>
    <dbReference type="NCBI Taxonomy" id="687842"/>
    <lineage>
        <taxon>Bacteria</taxon>
        <taxon>Pseudomonadati</taxon>
        <taxon>Bacteroidota</taxon>
        <taxon>Sphingobacteriia</taxon>
        <taxon>Sphingobacteriales</taxon>
        <taxon>Sphingobacteriaceae</taxon>
        <taxon>Pedobacter</taxon>
    </lineage>
</organism>
<gene>
    <name evidence="1" type="ORF">ASU31_13450</name>
</gene>
<evidence type="ECO:0000313" key="2">
    <source>
        <dbReference type="Proteomes" id="UP000051950"/>
    </source>
</evidence>
<dbReference type="Proteomes" id="UP000051950">
    <property type="component" value="Unassembled WGS sequence"/>
</dbReference>
<sequence length="996" mass="114761">MADSVILFNNDIVPLSAVSDKEIFDPSDQNMLFFPNGRLKRFVKNNKAYLALFDQKVISNGEPKFRGYFLENNFWDFNKDNIRRNATETDRRYLNFPFEYNYPLNYHPSQNRIVIAYKDLVLEPDGNNSSNLKIDVKYKFFNYEDIKQIIETVDFEKPNNADINHLYLSINSSLVPYYFFIINKQILGANKQLRDLTTGEIDELLEIVQVFNIIISDVDLINYLTTKGIMEAFNVHLNLPNRYNTIPFGEIDPKYHNIYNEEYFARFRLKLIEFRYWLLRYKQNYNDINIDELTIAILNIFPVDELASLSYDFKIKAMDLILGKRSGWTNFFSSPTLNLKEEEAIVKIVRSVYREIQGTPNYQEINMFLKFLNSVSSNPNVTKESLTYYEILYRKITDPTLFGDDGRGQKGQFVHAVYGLWLESEYNPAHSDQVIATNALTKFKYTTYRADYDYEVTHKFHEEAAPLLLNYRSEKVLLWYSDNYNFKFYGHKIVALDTVTDTVAGYYNIYQPIALAATNHDDTIIKMPIKGISNVNSPNNAQFVNNCIPIFYLQYVDDLGDYSDAKQVIGTVANVALFFTGIGEIASLRYLRYFSVLKNIGTGLSSAEELLLWKAVGSLTSLAQVLSSAASLIYQIATDSCAIYYNNDLPPAEGTPEFEKYNFCQDVNKWLFALELVSLSADALSRRLLKRASQRMLKSMPADVAASLPNAERQLLNELADIAEDINKFLNELSDYPNVRDHISALKLTDEKKAYEFAFDFKGNKIALQEFNSDITLIDEWDEIEFLLVYKKEINFLKSYKRIKNDSVLLGHIHNGEATLTRKQRPIQSGGGFYNDANVSGYHNLDKIKNPPPGPGEISFKGQPKYSNPLDLNASYQQGKIERNMYDKIDDITNKPWSKKANTPPNSPLHPDHLKVKDYTYNVFWPKNYSTKRINEEMAYAYTTININAPITKVNKEGIISNLYSGKATDGHVIHFQYYDGNIRSGTLKSIYPANF</sequence>
<evidence type="ECO:0000313" key="1">
    <source>
        <dbReference type="EMBL" id="KRT15665.1"/>
    </source>
</evidence>
<proteinExistence type="predicted"/>
<comment type="caution">
    <text evidence="1">The sequence shown here is derived from an EMBL/GenBank/DDBJ whole genome shotgun (WGS) entry which is preliminary data.</text>
</comment>
<dbReference type="OrthoDB" id="766911at2"/>
<dbReference type="RefSeq" id="WP_057932817.1">
    <property type="nucleotide sequence ID" value="NZ_LMZQ01000008.1"/>
</dbReference>
<keyword evidence="2" id="KW-1185">Reference proteome</keyword>
<dbReference type="STRING" id="687842.ASU31_13450"/>
<evidence type="ECO:0008006" key="3">
    <source>
        <dbReference type="Google" id="ProtNLM"/>
    </source>
</evidence>
<reference evidence="1 2" key="1">
    <citation type="submission" date="2015-11" db="EMBL/GenBank/DDBJ databases">
        <title>Sequence of Pedobacter ginsenosidimutans.</title>
        <authorList>
            <person name="Carson E."/>
            <person name="Keyser V."/>
            <person name="Newman J."/>
            <person name="Miller J."/>
        </authorList>
    </citation>
    <scope>NUCLEOTIDE SEQUENCE [LARGE SCALE GENOMIC DNA]</scope>
    <source>
        <strain evidence="1 2">KACC 14530</strain>
    </source>
</reference>
<dbReference type="AlphaFoldDB" id="A0A0T5VP94"/>
<name>A0A0T5VP94_9SPHI</name>
<accession>A0A0T5VP94</accession>
<dbReference type="EMBL" id="LMZQ01000008">
    <property type="protein sequence ID" value="KRT15665.1"/>
    <property type="molecule type" value="Genomic_DNA"/>
</dbReference>